<dbReference type="InterPro" id="IPR042618">
    <property type="entry name" value="IQCG"/>
</dbReference>
<reference evidence="11" key="1">
    <citation type="submission" date="2021-08" db="EMBL/GenBank/DDBJ databases">
        <authorList>
            <person name="Misof B."/>
            <person name="Oliver O."/>
            <person name="Podsiadlowski L."/>
            <person name="Donath A."/>
            <person name="Peters R."/>
            <person name="Mayer C."/>
            <person name="Rust J."/>
            <person name="Gunkel S."/>
            <person name="Lesny P."/>
            <person name="Martin S."/>
            <person name="Oeyen J.P."/>
            <person name="Petersen M."/>
            <person name="Panagiotis P."/>
            <person name="Wilbrandt J."/>
            <person name="Tanja T."/>
        </authorList>
    </citation>
    <scope>NUCLEOTIDE SEQUENCE</scope>
    <source>
        <strain evidence="11">GBR_01_08_01A</strain>
        <tissue evidence="11">Thorax + abdomen</tissue>
    </source>
</reference>
<keyword evidence="6" id="KW-0969">Cilium</keyword>
<gene>
    <name evidence="11" type="ORF">KPH14_008538</name>
</gene>
<sequence length="330" mass="40023">MVFEECTNALVICQEALKRISKRSTNTINANVLTALERLEEADKDILNDEIKELIKDMQERATYNKLEKDSLYVRGIMEELKKEIRERGSFDVLTKEIERIVSRRKEEEALFEECAVMKRTATDLRRTLAEEKMSNEAERTRLRNILLDLKNENERVKIASELEEKYLRAWNGAKRGQNSIECEEEWNKLKRSLDDLSTREKMEKRVSEELTKFLVQDIARIEEKIEEWQERYDREKKMYEKEIRKVRIEIEERQRDLEELTREYREKQEFIDAYLVEKEALRKWKEHEEHMRECAIKVQAWWRGVMVRRKLGPYRPEEKKKKRSIKAKK</sequence>
<keyword evidence="4" id="KW-0963">Cytoplasm</keyword>
<organism evidence="11 12">
    <name type="scientific">Odynerus spinipes</name>
    <dbReference type="NCBI Taxonomy" id="1348599"/>
    <lineage>
        <taxon>Eukaryota</taxon>
        <taxon>Metazoa</taxon>
        <taxon>Ecdysozoa</taxon>
        <taxon>Arthropoda</taxon>
        <taxon>Hexapoda</taxon>
        <taxon>Insecta</taxon>
        <taxon>Pterygota</taxon>
        <taxon>Neoptera</taxon>
        <taxon>Endopterygota</taxon>
        <taxon>Hymenoptera</taxon>
        <taxon>Apocrita</taxon>
        <taxon>Aculeata</taxon>
        <taxon>Vespoidea</taxon>
        <taxon>Vespidae</taxon>
        <taxon>Eumeninae</taxon>
        <taxon>Odynerus</taxon>
    </lineage>
</organism>
<dbReference type="SMART" id="SM00015">
    <property type="entry name" value="IQ"/>
    <property type="match status" value="1"/>
</dbReference>
<comment type="subcellular location">
    <subcellularLocation>
        <location evidence="1">Cytoplasm</location>
        <location evidence="1">Cytoskeleton</location>
        <location evidence="1">Flagellum axoneme</location>
    </subcellularLocation>
</comment>
<evidence type="ECO:0000256" key="9">
    <source>
        <dbReference type="ARBA" id="ARBA00032183"/>
    </source>
</evidence>
<dbReference type="GO" id="GO:0031514">
    <property type="term" value="C:motile cilium"/>
    <property type="evidence" value="ECO:0007669"/>
    <property type="project" value="TreeGrafter"/>
</dbReference>
<comment type="caution">
    <text evidence="11">The sequence shown here is derived from an EMBL/GenBank/DDBJ whole genome shotgun (WGS) entry which is preliminary data.</text>
</comment>
<dbReference type="Proteomes" id="UP001258017">
    <property type="component" value="Unassembled WGS sequence"/>
</dbReference>
<evidence type="ECO:0000256" key="10">
    <source>
        <dbReference type="SAM" id="Coils"/>
    </source>
</evidence>
<evidence type="ECO:0000256" key="2">
    <source>
        <dbReference type="ARBA" id="ARBA00008222"/>
    </source>
</evidence>
<dbReference type="PROSITE" id="PS50096">
    <property type="entry name" value="IQ"/>
    <property type="match status" value="1"/>
</dbReference>
<keyword evidence="10" id="KW-0175">Coiled coil</keyword>
<evidence type="ECO:0000256" key="8">
    <source>
        <dbReference type="ARBA" id="ARBA00023273"/>
    </source>
</evidence>
<dbReference type="Pfam" id="PF00612">
    <property type="entry name" value="IQ"/>
    <property type="match status" value="1"/>
</dbReference>
<dbReference type="EMBL" id="JAIFRP010000022">
    <property type="protein sequence ID" value="KAK2585009.1"/>
    <property type="molecule type" value="Genomic_DNA"/>
</dbReference>
<evidence type="ECO:0000256" key="4">
    <source>
        <dbReference type="ARBA" id="ARBA00022490"/>
    </source>
</evidence>
<dbReference type="AlphaFoldDB" id="A0AAD9RS86"/>
<keyword evidence="12" id="KW-1185">Reference proteome</keyword>
<dbReference type="CDD" id="cd23766">
    <property type="entry name" value="IQCG"/>
    <property type="match status" value="1"/>
</dbReference>
<keyword evidence="8" id="KW-0966">Cell projection</keyword>
<dbReference type="GO" id="GO:0044782">
    <property type="term" value="P:cilium organization"/>
    <property type="evidence" value="ECO:0007669"/>
    <property type="project" value="TreeGrafter"/>
</dbReference>
<evidence type="ECO:0000256" key="6">
    <source>
        <dbReference type="ARBA" id="ARBA00023069"/>
    </source>
</evidence>
<evidence type="ECO:0000256" key="3">
    <source>
        <dbReference type="ARBA" id="ARBA00013738"/>
    </source>
</evidence>
<dbReference type="PANTHER" id="PTHR14871:SF1">
    <property type="entry name" value="DYNEIN REGULATORY COMPLEX PROTEIN 9"/>
    <property type="match status" value="1"/>
</dbReference>
<protein>
    <recommendedName>
        <fullName evidence="3">Dynein regulatory complex protein 9</fullName>
    </recommendedName>
    <alternativeName>
        <fullName evidence="9">IQ domain-containing protein G</fullName>
    </alternativeName>
</protein>
<comment type="similarity">
    <text evidence="2">Belongs to the DRC9 family.</text>
</comment>
<feature type="coiled-coil region" evidence="10">
    <location>
        <begin position="212"/>
        <end position="278"/>
    </location>
</feature>
<dbReference type="PANTHER" id="PTHR14871">
    <property type="entry name" value="DYNEIN REGULATORY COMPLEX PROTEIN 9"/>
    <property type="match status" value="1"/>
</dbReference>
<accession>A0AAD9RS86</accession>
<evidence type="ECO:0000256" key="1">
    <source>
        <dbReference type="ARBA" id="ARBA00004611"/>
    </source>
</evidence>
<dbReference type="GO" id="GO:0005737">
    <property type="term" value="C:cytoplasm"/>
    <property type="evidence" value="ECO:0007669"/>
    <property type="project" value="TreeGrafter"/>
</dbReference>
<proteinExistence type="inferred from homology"/>
<evidence type="ECO:0000256" key="5">
    <source>
        <dbReference type="ARBA" id="ARBA00022846"/>
    </source>
</evidence>
<dbReference type="InterPro" id="IPR000048">
    <property type="entry name" value="IQ_motif_EF-hand-BS"/>
</dbReference>
<name>A0AAD9RS86_9HYME</name>
<reference evidence="11" key="2">
    <citation type="journal article" date="2023" name="Commun. Biol.">
        <title>Intrasexual cuticular hydrocarbon dimorphism in a wasp sheds light on hydrocarbon biosynthesis genes in Hymenoptera.</title>
        <authorList>
            <person name="Moris V.C."/>
            <person name="Podsiadlowski L."/>
            <person name="Martin S."/>
            <person name="Oeyen J.P."/>
            <person name="Donath A."/>
            <person name="Petersen M."/>
            <person name="Wilbrandt J."/>
            <person name="Misof B."/>
            <person name="Liedtke D."/>
            <person name="Thamm M."/>
            <person name="Scheiner R."/>
            <person name="Schmitt T."/>
            <person name="Niehuis O."/>
        </authorList>
    </citation>
    <scope>NUCLEOTIDE SEQUENCE</scope>
    <source>
        <strain evidence="11">GBR_01_08_01A</strain>
    </source>
</reference>
<keyword evidence="7" id="KW-0206">Cytoskeleton</keyword>
<evidence type="ECO:0000313" key="11">
    <source>
        <dbReference type="EMBL" id="KAK2585009.1"/>
    </source>
</evidence>
<evidence type="ECO:0000256" key="7">
    <source>
        <dbReference type="ARBA" id="ARBA00023212"/>
    </source>
</evidence>
<evidence type="ECO:0000313" key="12">
    <source>
        <dbReference type="Proteomes" id="UP001258017"/>
    </source>
</evidence>
<keyword evidence="5" id="KW-0282">Flagellum</keyword>